<proteinExistence type="predicted"/>
<sequence>MASRYSVIQYVPNPIADERINIGVLAFDQQTVKVHFLSNWDRVRVFGRSQDMSTLKSFADRMQKSAAAGQLFPGDELNNTPNYEGLLKVVQGWINHIQLTEPKKSLDTVDNLLTDAIATYLLEPEPKPKLRDRQAAARIAQNKIKQALINKLGENRAQELLKPDYFISGQHQAHAFDVAIANNGRPLLAAHGLSFEVQTSIQVTDSLAWMIVDVRNHQPDFPLGILALPPQENSPHYRKLNEFYGKTISTYESLGATMINENNIDLWASENLAAMK</sequence>
<dbReference type="EMBL" id="JACJSK010000012">
    <property type="protein sequence ID" value="MBD2544384.1"/>
    <property type="molecule type" value="Genomic_DNA"/>
</dbReference>
<keyword evidence="2" id="KW-1185">Reference proteome</keyword>
<dbReference type="Proteomes" id="UP000641954">
    <property type="component" value="Unassembled WGS sequence"/>
</dbReference>
<protein>
    <submittedName>
        <fullName evidence="1">DUF3037 domain-containing protein</fullName>
    </submittedName>
</protein>
<evidence type="ECO:0000313" key="1">
    <source>
        <dbReference type="EMBL" id="MBD2544384.1"/>
    </source>
</evidence>
<accession>A0ABR8EBZ9</accession>
<reference evidence="1 2" key="1">
    <citation type="journal article" date="2020" name="ISME J.">
        <title>Comparative genomics reveals insights into cyanobacterial evolution and habitat adaptation.</title>
        <authorList>
            <person name="Chen M.Y."/>
            <person name="Teng W.K."/>
            <person name="Zhao L."/>
            <person name="Hu C.X."/>
            <person name="Zhou Y.K."/>
            <person name="Han B.P."/>
            <person name="Song L.R."/>
            <person name="Shu W.S."/>
        </authorList>
    </citation>
    <scope>NUCLEOTIDE SEQUENCE [LARGE SCALE GENOMIC DNA]</scope>
    <source>
        <strain evidence="1 2">FACHB-1370</strain>
    </source>
</reference>
<name>A0ABR8EBZ9_9CYAN</name>
<dbReference type="InterPro" id="IPR021398">
    <property type="entry name" value="DUF3037"/>
</dbReference>
<comment type="caution">
    <text evidence="1">The sequence shown here is derived from an EMBL/GenBank/DDBJ whole genome shotgun (WGS) entry which is preliminary data.</text>
</comment>
<evidence type="ECO:0000313" key="2">
    <source>
        <dbReference type="Proteomes" id="UP000641954"/>
    </source>
</evidence>
<dbReference type="Pfam" id="PF11236">
    <property type="entry name" value="DUF3037"/>
    <property type="match status" value="1"/>
</dbReference>
<dbReference type="RefSeq" id="WP_190878271.1">
    <property type="nucleotide sequence ID" value="NZ_JACJSK010000012.1"/>
</dbReference>
<gene>
    <name evidence="1" type="ORF">H6G72_11150</name>
</gene>
<organism evidence="1 2">
    <name type="scientific">Planktothricoides raciborskii FACHB-1370</name>
    <dbReference type="NCBI Taxonomy" id="2949576"/>
    <lineage>
        <taxon>Bacteria</taxon>
        <taxon>Bacillati</taxon>
        <taxon>Cyanobacteriota</taxon>
        <taxon>Cyanophyceae</taxon>
        <taxon>Oscillatoriophycideae</taxon>
        <taxon>Oscillatoriales</taxon>
        <taxon>Oscillatoriaceae</taxon>
        <taxon>Planktothricoides</taxon>
    </lineage>
</organism>